<accession>A0A1R1PMU6</accession>
<keyword evidence="2" id="KW-1185">Reference proteome</keyword>
<reference evidence="2" key="1">
    <citation type="submission" date="2017-01" db="EMBL/GenBank/DDBJ databases">
        <authorList>
            <person name="Wang Y."/>
            <person name="White M."/>
            <person name="Kvist S."/>
            <person name="Moncalvo J.-M."/>
        </authorList>
    </citation>
    <scope>NUCLEOTIDE SEQUENCE [LARGE SCALE GENOMIC DNA]</scope>
    <source>
        <strain evidence="2">COL-18-3</strain>
    </source>
</reference>
<proteinExistence type="predicted"/>
<organism evidence="1 2">
    <name type="scientific">Zancudomyces culisetae</name>
    <name type="common">Gut fungus</name>
    <name type="synonym">Smittium culisetae</name>
    <dbReference type="NCBI Taxonomy" id="1213189"/>
    <lineage>
        <taxon>Eukaryota</taxon>
        <taxon>Fungi</taxon>
        <taxon>Fungi incertae sedis</taxon>
        <taxon>Zoopagomycota</taxon>
        <taxon>Kickxellomycotina</taxon>
        <taxon>Harpellomycetes</taxon>
        <taxon>Harpellales</taxon>
        <taxon>Legeriomycetaceae</taxon>
        <taxon>Zancudomyces</taxon>
    </lineage>
</organism>
<sequence length="194" mass="22666">MFYFDPASYTGMTEKSTLISSYRYEHDRMDLSEAKPQIQNKILQSVKDSLDKSDDSAYSGNMFDNDEFNSRGINKIMSQYNDESGGGSIQDTCDTTITFNKDLTERANGKGSNMTIEYLLWDIINQDYREIENKLIKRLDKNYENVYDNLVYNVYYYQYHHNHENNCGKKANNKSSKYTDLHARSFSSKNENTE</sequence>
<dbReference type="Proteomes" id="UP000188320">
    <property type="component" value="Unassembled WGS sequence"/>
</dbReference>
<evidence type="ECO:0000313" key="1">
    <source>
        <dbReference type="EMBL" id="OMH82278.1"/>
    </source>
</evidence>
<dbReference type="EMBL" id="LSSK01000699">
    <property type="protein sequence ID" value="OMH82278.1"/>
    <property type="molecule type" value="Genomic_DNA"/>
</dbReference>
<dbReference type="AlphaFoldDB" id="A0A1R1PMU6"/>
<protein>
    <submittedName>
        <fullName evidence="1">Uncharacterized protein</fullName>
    </submittedName>
</protein>
<name>A0A1R1PMU6_ZANCU</name>
<comment type="caution">
    <text evidence="1">The sequence shown here is derived from an EMBL/GenBank/DDBJ whole genome shotgun (WGS) entry which is preliminary data.</text>
</comment>
<gene>
    <name evidence="1" type="ORF">AX774_g4242</name>
</gene>
<evidence type="ECO:0000313" key="2">
    <source>
        <dbReference type="Proteomes" id="UP000188320"/>
    </source>
</evidence>